<dbReference type="EMBL" id="JBBNAG010000003">
    <property type="protein sequence ID" value="KAK9149884.1"/>
    <property type="molecule type" value="Genomic_DNA"/>
</dbReference>
<protein>
    <submittedName>
        <fullName evidence="2">Uncharacterized protein</fullName>
    </submittedName>
</protein>
<dbReference type="Proteomes" id="UP001419268">
    <property type="component" value="Unassembled WGS sequence"/>
</dbReference>
<gene>
    <name evidence="2" type="ORF">Scep_008641</name>
</gene>
<comment type="caution">
    <text evidence="2">The sequence shown here is derived from an EMBL/GenBank/DDBJ whole genome shotgun (WGS) entry which is preliminary data.</text>
</comment>
<proteinExistence type="predicted"/>
<sequence length="96" mass="10942">MPNTNPLIPSIYYVPHTWAIKQKKYLGWAHYLVIYHNAGNALLAPQPNNLYLTREEPKSHLVDVMINPLIPCDHEEVKQCTSSQTPTPHPTGYPSH</sequence>
<name>A0AAP0KE26_9MAGN</name>
<accession>A0AAP0KE26</accession>
<evidence type="ECO:0000313" key="2">
    <source>
        <dbReference type="EMBL" id="KAK9149884.1"/>
    </source>
</evidence>
<evidence type="ECO:0000256" key="1">
    <source>
        <dbReference type="SAM" id="MobiDB-lite"/>
    </source>
</evidence>
<feature type="compositionally biased region" description="Pro residues" evidence="1">
    <location>
        <begin position="87"/>
        <end position="96"/>
    </location>
</feature>
<evidence type="ECO:0000313" key="3">
    <source>
        <dbReference type="Proteomes" id="UP001419268"/>
    </source>
</evidence>
<reference evidence="2 3" key="1">
    <citation type="submission" date="2024-01" db="EMBL/GenBank/DDBJ databases">
        <title>Genome assemblies of Stephania.</title>
        <authorList>
            <person name="Yang L."/>
        </authorList>
    </citation>
    <scope>NUCLEOTIDE SEQUENCE [LARGE SCALE GENOMIC DNA]</scope>
    <source>
        <strain evidence="2">JXDWG</strain>
        <tissue evidence="2">Leaf</tissue>
    </source>
</reference>
<organism evidence="2 3">
    <name type="scientific">Stephania cephalantha</name>
    <dbReference type="NCBI Taxonomy" id="152367"/>
    <lineage>
        <taxon>Eukaryota</taxon>
        <taxon>Viridiplantae</taxon>
        <taxon>Streptophyta</taxon>
        <taxon>Embryophyta</taxon>
        <taxon>Tracheophyta</taxon>
        <taxon>Spermatophyta</taxon>
        <taxon>Magnoliopsida</taxon>
        <taxon>Ranunculales</taxon>
        <taxon>Menispermaceae</taxon>
        <taxon>Menispermoideae</taxon>
        <taxon>Cissampelideae</taxon>
        <taxon>Stephania</taxon>
    </lineage>
</organism>
<feature type="region of interest" description="Disordered" evidence="1">
    <location>
        <begin position="77"/>
        <end position="96"/>
    </location>
</feature>
<dbReference type="AlphaFoldDB" id="A0AAP0KE26"/>
<keyword evidence="3" id="KW-1185">Reference proteome</keyword>